<dbReference type="PROSITE" id="PS01227">
    <property type="entry name" value="UPF0012"/>
    <property type="match status" value="1"/>
</dbReference>
<dbReference type="OrthoDB" id="9811121at2"/>
<gene>
    <name evidence="3" type="ORF">CQY22_000575</name>
</gene>
<dbReference type="EMBL" id="PDCN02000001">
    <property type="protein sequence ID" value="PIB77498.1"/>
    <property type="molecule type" value="Genomic_DNA"/>
</dbReference>
<dbReference type="Proteomes" id="UP000230551">
    <property type="component" value="Unassembled WGS sequence"/>
</dbReference>
<dbReference type="PROSITE" id="PS50263">
    <property type="entry name" value="CN_HYDROLASE"/>
    <property type="match status" value="1"/>
</dbReference>
<name>A0A2G5PGR0_9MYCO</name>
<dbReference type="InterPro" id="IPR003010">
    <property type="entry name" value="C-N_Hydrolase"/>
</dbReference>
<comment type="similarity">
    <text evidence="1">Belongs to the carbon-nitrogen hydrolase superfamily. NIT1/NIT2 family.</text>
</comment>
<dbReference type="Gene3D" id="3.60.110.10">
    <property type="entry name" value="Carbon-nitrogen hydrolase"/>
    <property type="match status" value="1"/>
</dbReference>
<dbReference type="SUPFAM" id="SSF56317">
    <property type="entry name" value="Carbon-nitrogen hydrolase"/>
    <property type="match status" value="1"/>
</dbReference>
<feature type="domain" description="CN hydrolase" evidence="2">
    <location>
        <begin position="1"/>
        <end position="244"/>
    </location>
</feature>
<sequence>MRIALAQIISGVDPAANLAVLADHTHRAADAGASLVVFPEATMCRFGVPLAEVAEPFNGRWADAVRAIAADAQITVVAGMFCPADDDDRRVTNTLLATGPGVAARYDKIHLYDAFGFAESRTVAPGHRPTVITVDGVTVGLSTCYDIRFPELYVELANRGAELITVSASWGPGPGKLAQWNLLARARALDTAGFVAAVDQGYPGDEVAAAGPTGVGGSLLASPLGEEVLVAGPEAALLLADVDPEQVRAARAQLGVLANRAGRPQPDKAESPR</sequence>
<dbReference type="InterPro" id="IPR001110">
    <property type="entry name" value="UPF0012_CS"/>
</dbReference>
<dbReference type="GO" id="GO:0016787">
    <property type="term" value="F:hydrolase activity"/>
    <property type="evidence" value="ECO:0007669"/>
    <property type="project" value="UniProtKB-KW"/>
</dbReference>
<keyword evidence="3" id="KW-0378">Hydrolase</keyword>
<evidence type="ECO:0000256" key="1">
    <source>
        <dbReference type="ARBA" id="ARBA00010613"/>
    </source>
</evidence>
<dbReference type="AlphaFoldDB" id="A0A2G5PGR0"/>
<keyword evidence="4" id="KW-1185">Reference proteome</keyword>
<dbReference type="PANTHER" id="PTHR23088">
    <property type="entry name" value="NITRILASE-RELATED"/>
    <property type="match status" value="1"/>
</dbReference>
<dbReference type="PANTHER" id="PTHR23088:SF27">
    <property type="entry name" value="DEAMINATED GLUTATHIONE AMIDASE"/>
    <property type="match status" value="1"/>
</dbReference>
<dbReference type="RefSeq" id="WP_090588619.1">
    <property type="nucleotide sequence ID" value="NZ_CP104302.1"/>
</dbReference>
<dbReference type="STRING" id="85968.GCA_900073015_01731"/>
<dbReference type="Pfam" id="PF00795">
    <property type="entry name" value="CN_hydrolase"/>
    <property type="match status" value="1"/>
</dbReference>
<evidence type="ECO:0000313" key="3">
    <source>
        <dbReference type="EMBL" id="PIB77498.1"/>
    </source>
</evidence>
<organism evidence="3 4">
    <name type="scientific">Mycolicibacterium brumae</name>
    <dbReference type="NCBI Taxonomy" id="85968"/>
    <lineage>
        <taxon>Bacteria</taxon>
        <taxon>Bacillati</taxon>
        <taxon>Actinomycetota</taxon>
        <taxon>Actinomycetes</taxon>
        <taxon>Mycobacteriales</taxon>
        <taxon>Mycobacteriaceae</taxon>
        <taxon>Mycolicibacterium</taxon>
    </lineage>
</organism>
<protein>
    <submittedName>
        <fullName evidence="3">Hydrolase</fullName>
    </submittedName>
</protein>
<evidence type="ECO:0000259" key="2">
    <source>
        <dbReference type="PROSITE" id="PS50263"/>
    </source>
</evidence>
<dbReference type="CDD" id="cd07581">
    <property type="entry name" value="nitrilase_3"/>
    <property type="match status" value="1"/>
</dbReference>
<comment type="caution">
    <text evidence="3">The sequence shown here is derived from an EMBL/GenBank/DDBJ whole genome shotgun (WGS) entry which is preliminary data.</text>
</comment>
<evidence type="ECO:0000313" key="4">
    <source>
        <dbReference type="Proteomes" id="UP000230551"/>
    </source>
</evidence>
<proteinExistence type="inferred from homology"/>
<reference evidence="3 4" key="1">
    <citation type="journal article" date="2017" name="Infect. Genet. Evol.">
        <title>The new phylogeny of the genus Mycobacterium: The old and the news.</title>
        <authorList>
            <person name="Tortoli E."/>
            <person name="Fedrizzi T."/>
            <person name="Meehan C.J."/>
            <person name="Trovato A."/>
            <person name="Grottola A."/>
            <person name="Giacobazzi E."/>
            <person name="Serpini G.F."/>
            <person name="Tagliazucchi S."/>
            <person name="Fabio A."/>
            <person name="Bettua C."/>
            <person name="Bertorelli R."/>
            <person name="Frascaro F."/>
            <person name="De Sanctis V."/>
            <person name="Pecorari M."/>
            <person name="Jousson O."/>
            <person name="Segata N."/>
            <person name="Cirillo D.M."/>
        </authorList>
    </citation>
    <scope>NUCLEOTIDE SEQUENCE [LARGE SCALE GENOMIC DNA]</scope>
    <source>
        <strain evidence="3 4">CIP1034565</strain>
    </source>
</reference>
<dbReference type="InterPro" id="IPR036526">
    <property type="entry name" value="C-N_Hydrolase_sf"/>
</dbReference>
<accession>A0A2G5PGR0</accession>